<accession>A0AAP0HHH3</accession>
<feature type="chain" id="PRO_5043044494" evidence="1">
    <location>
        <begin position="27"/>
        <end position="71"/>
    </location>
</feature>
<evidence type="ECO:0000313" key="2">
    <source>
        <dbReference type="EMBL" id="KAK9088633.1"/>
    </source>
</evidence>
<comment type="caution">
    <text evidence="2">The sequence shown here is derived from an EMBL/GenBank/DDBJ whole genome shotgun (WGS) entry which is preliminary data.</text>
</comment>
<dbReference type="Proteomes" id="UP001419268">
    <property type="component" value="Unassembled WGS sequence"/>
</dbReference>
<keyword evidence="3" id="KW-1185">Reference proteome</keyword>
<dbReference type="AlphaFoldDB" id="A0AAP0HHH3"/>
<organism evidence="2 3">
    <name type="scientific">Stephania cephalantha</name>
    <dbReference type="NCBI Taxonomy" id="152367"/>
    <lineage>
        <taxon>Eukaryota</taxon>
        <taxon>Viridiplantae</taxon>
        <taxon>Streptophyta</taxon>
        <taxon>Embryophyta</taxon>
        <taxon>Tracheophyta</taxon>
        <taxon>Spermatophyta</taxon>
        <taxon>Magnoliopsida</taxon>
        <taxon>Ranunculales</taxon>
        <taxon>Menispermaceae</taxon>
        <taxon>Menispermoideae</taxon>
        <taxon>Cissampelideae</taxon>
        <taxon>Stephania</taxon>
    </lineage>
</organism>
<feature type="signal peptide" evidence="1">
    <location>
        <begin position="1"/>
        <end position="26"/>
    </location>
</feature>
<protein>
    <submittedName>
        <fullName evidence="2">Uncharacterized protein</fullName>
    </submittedName>
</protein>
<gene>
    <name evidence="2" type="ORF">Scep_027715</name>
</gene>
<keyword evidence="1" id="KW-0732">Signal</keyword>
<reference evidence="2 3" key="1">
    <citation type="submission" date="2024-01" db="EMBL/GenBank/DDBJ databases">
        <title>Genome assemblies of Stephania.</title>
        <authorList>
            <person name="Yang L."/>
        </authorList>
    </citation>
    <scope>NUCLEOTIDE SEQUENCE [LARGE SCALE GENOMIC DNA]</scope>
    <source>
        <strain evidence="2">JXDWG</strain>
        <tissue evidence="2">Leaf</tissue>
    </source>
</reference>
<name>A0AAP0HHH3_9MAGN</name>
<proteinExistence type="predicted"/>
<dbReference type="EMBL" id="JBBNAG010000012">
    <property type="protein sequence ID" value="KAK9088633.1"/>
    <property type="molecule type" value="Genomic_DNA"/>
</dbReference>
<evidence type="ECO:0000256" key="1">
    <source>
        <dbReference type="SAM" id="SignalP"/>
    </source>
</evidence>
<evidence type="ECO:0000313" key="3">
    <source>
        <dbReference type="Proteomes" id="UP001419268"/>
    </source>
</evidence>
<sequence length="71" mass="8395">MEHIGAFLQIFLIMIQKLFKLIQVHSKLVPTIFTPQILVKKTHLHHLKHLATEEIESLEIHDLKYLKTRNS</sequence>